<dbReference type="GO" id="GO:0004721">
    <property type="term" value="F:phosphoprotein phosphatase activity"/>
    <property type="evidence" value="ECO:0007669"/>
    <property type="project" value="InterPro"/>
</dbReference>
<accession>A0A1N6GA73</accession>
<evidence type="ECO:0000313" key="1">
    <source>
        <dbReference type="EMBL" id="SIO04408.1"/>
    </source>
</evidence>
<dbReference type="EMBL" id="FSRL01000001">
    <property type="protein sequence ID" value="SIO04408.1"/>
    <property type="molecule type" value="Genomic_DNA"/>
</dbReference>
<dbReference type="SUPFAM" id="SSF52799">
    <property type="entry name" value="(Phosphotyrosine protein) phosphatases II"/>
    <property type="match status" value="1"/>
</dbReference>
<protein>
    <submittedName>
        <fullName evidence="1">Tyrosine phosphatase family protein</fullName>
    </submittedName>
</protein>
<keyword evidence="2" id="KW-1185">Reference proteome</keyword>
<dbReference type="STRING" id="1217970.SAMN05444002_2324"/>
<proteinExistence type="predicted"/>
<dbReference type="RefSeq" id="WP_074256357.1">
    <property type="nucleotide sequence ID" value="NZ_FSRL01000001.1"/>
</dbReference>
<dbReference type="Gene3D" id="3.90.190.10">
    <property type="entry name" value="Protein tyrosine phosphatase superfamily"/>
    <property type="match status" value="1"/>
</dbReference>
<reference evidence="2" key="1">
    <citation type="submission" date="2016-11" db="EMBL/GenBank/DDBJ databases">
        <authorList>
            <person name="Varghese N."/>
            <person name="Submissions S."/>
        </authorList>
    </citation>
    <scope>NUCLEOTIDE SEQUENCE [LARGE SCALE GENOMIC DNA]</scope>
    <source>
        <strain evidence="2">DSM 29440</strain>
    </source>
</reference>
<name>A0A1N6GA73_9RHOB</name>
<dbReference type="OrthoDB" id="9814896at2"/>
<gene>
    <name evidence="1" type="ORF">SAMN05444002_2324</name>
</gene>
<evidence type="ECO:0000313" key="2">
    <source>
        <dbReference type="Proteomes" id="UP000184932"/>
    </source>
</evidence>
<dbReference type="InterPro" id="IPR026893">
    <property type="entry name" value="Tyr/Ser_Pase_IphP-type"/>
</dbReference>
<dbReference type="AlphaFoldDB" id="A0A1N6GA73"/>
<organism evidence="1 2">
    <name type="scientific">Vannielia litorea</name>
    <dbReference type="NCBI Taxonomy" id="1217970"/>
    <lineage>
        <taxon>Bacteria</taxon>
        <taxon>Pseudomonadati</taxon>
        <taxon>Pseudomonadota</taxon>
        <taxon>Alphaproteobacteria</taxon>
        <taxon>Rhodobacterales</taxon>
        <taxon>Paracoccaceae</taxon>
        <taxon>Vannielia</taxon>
    </lineage>
</organism>
<dbReference type="InterPro" id="IPR029021">
    <property type="entry name" value="Prot-tyrosine_phosphatase-like"/>
</dbReference>
<sequence length="231" mass="26743">MLDGLKKWLKRKERAIRTSFGDDISTPEKRRQALWHFHLFDHAWLRTFWTNFDKVAEGVYRSNHPGPERLKKYKAMGITTVLNLRGDESGFSPWLFEEEACRELGLNLVVAKIYARRPATREEMINLVHTLKTIDKPFVMHCKSGADRAGLASVLYKLIVEKSSIAEARKHLSPRYLHLKWTKTGVCDHLVDVWEARHIATGIGMEDWLLNEYDPKALERSFAARGRKEAA</sequence>
<dbReference type="Proteomes" id="UP000184932">
    <property type="component" value="Unassembled WGS sequence"/>
</dbReference>
<dbReference type="Pfam" id="PF13350">
    <property type="entry name" value="Y_phosphatase3"/>
    <property type="match status" value="1"/>
</dbReference>